<dbReference type="EMBL" id="SSOB01000007">
    <property type="protein sequence ID" value="THF82148.1"/>
    <property type="molecule type" value="Genomic_DNA"/>
</dbReference>
<feature type="modified residue" description="4-aspartylphosphate" evidence="1">
    <location>
        <position position="37"/>
    </location>
</feature>
<organism evidence="3 4">
    <name type="scientific">Cohnella fermenti</name>
    <dbReference type="NCBI Taxonomy" id="2565925"/>
    <lineage>
        <taxon>Bacteria</taxon>
        <taxon>Bacillati</taxon>
        <taxon>Bacillota</taxon>
        <taxon>Bacilli</taxon>
        <taxon>Bacillales</taxon>
        <taxon>Paenibacillaceae</taxon>
        <taxon>Cohnella</taxon>
    </lineage>
</organism>
<evidence type="ECO:0000256" key="1">
    <source>
        <dbReference type="PROSITE-ProRule" id="PRU00169"/>
    </source>
</evidence>
<protein>
    <submittedName>
        <fullName evidence="3">Response regulator</fullName>
    </submittedName>
</protein>
<dbReference type="PROSITE" id="PS50110">
    <property type="entry name" value="RESPONSE_REGULATORY"/>
    <property type="match status" value="1"/>
</dbReference>
<name>A0A4S4C345_9BACL</name>
<comment type="caution">
    <text evidence="3">The sequence shown here is derived from an EMBL/GenBank/DDBJ whole genome shotgun (WGS) entry which is preliminary data.</text>
</comment>
<keyword evidence="1" id="KW-0597">Phosphoprotein</keyword>
<evidence type="ECO:0000259" key="2">
    <source>
        <dbReference type="PROSITE" id="PS50110"/>
    </source>
</evidence>
<accession>A0A4S4C345</accession>
<feature type="domain" description="Response regulatory" evidence="2">
    <location>
        <begin position="1"/>
        <end position="75"/>
    </location>
</feature>
<evidence type="ECO:0000313" key="4">
    <source>
        <dbReference type="Proteomes" id="UP000310636"/>
    </source>
</evidence>
<dbReference type="Gene3D" id="3.40.50.2300">
    <property type="match status" value="1"/>
</dbReference>
<dbReference type="Pfam" id="PF00072">
    <property type="entry name" value="Response_reg"/>
    <property type="match status" value="1"/>
</dbReference>
<reference evidence="3 4" key="1">
    <citation type="submission" date="2019-04" db="EMBL/GenBank/DDBJ databases">
        <title>Cohnella sp. nov. isolated from preserved vegetables.</title>
        <authorList>
            <person name="Lin S.-Y."/>
            <person name="Hung M.-H."/>
            <person name="Young C.-C."/>
        </authorList>
    </citation>
    <scope>NUCLEOTIDE SEQUENCE [LARGE SCALE GENOMIC DNA]</scope>
    <source>
        <strain evidence="3 4">CC-MHH1044</strain>
    </source>
</reference>
<dbReference type="GO" id="GO:0000160">
    <property type="term" value="P:phosphorelay signal transduction system"/>
    <property type="evidence" value="ECO:0007669"/>
    <property type="project" value="InterPro"/>
</dbReference>
<proteinExistence type="predicted"/>
<dbReference type="AlphaFoldDB" id="A0A4S4C345"/>
<dbReference type="SUPFAM" id="SSF52172">
    <property type="entry name" value="CheY-like"/>
    <property type="match status" value="1"/>
</dbReference>
<dbReference type="InterPro" id="IPR011006">
    <property type="entry name" value="CheY-like_superfamily"/>
</dbReference>
<evidence type="ECO:0000313" key="3">
    <source>
        <dbReference type="EMBL" id="THF82148.1"/>
    </source>
</evidence>
<gene>
    <name evidence="3" type="ORF">E6C55_07120</name>
</gene>
<keyword evidence="4" id="KW-1185">Reference proteome</keyword>
<dbReference type="Proteomes" id="UP000310636">
    <property type="component" value="Unassembled WGS sequence"/>
</dbReference>
<sequence>MLRSVLNRERFLIDEATDGVQELALFPNKDDDLVLVDSTLPEIDGMTRSIRERNRVPILIMSAKKGYVDKALSLG</sequence>
<dbReference type="InterPro" id="IPR001789">
    <property type="entry name" value="Sig_transdc_resp-reg_receiver"/>
</dbReference>